<dbReference type="OrthoDB" id="10407177at2759"/>
<dbReference type="KEGG" id="dpx:DAPPUDRAFT_125969"/>
<feature type="region of interest" description="Disordered" evidence="1">
    <location>
        <begin position="1"/>
        <end position="21"/>
    </location>
</feature>
<reference evidence="2 3" key="1">
    <citation type="journal article" date="2011" name="Science">
        <title>The ecoresponsive genome of Daphnia pulex.</title>
        <authorList>
            <person name="Colbourne J.K."/>
            <person name="Pfrender M.E."/>
            <person name="Gilbert D."/>
            <person name="Thomas W.K."/>
            <person name="Tucker A."/>
            <person name="Oakley T.H."/>
            <person name="Tokishita S."/>
            <person name="Aerts A."/>
            <person name="Arnold G.J."/>
            <person name="Basu M.K."/>
            <person name="Bauer D.J."/>
            <person name="Caceres C.E."/>
            <person name="Carmel L."/>
            <person name="Casola C."/>
            <person name="Choi J.H."/>
            <person name="Detter J.C."/>
            <person name="Dong Q."/>
            <person name="Dusheyko S."/>
            <person name="Eads B.D."/>
            <person name="Frohlich T."/>
            <person name="Geiler-Samerotte K.A."/>
            <person name="Gerlach D."/>
            <person name="Hatcher P."/>
            <person name="Jogdeo S."/>
            <person name="Krijgsveld J."/>
            <person name="Kriventseva E.V."/>
            <person name="Kultz D."/>
            <person name="Laforsch C."/>
            <person name="Lindquist E."/>
            <person name="Lopez J."/>
            <person name="Manak J.R."/>
            <person name="Muller J."/>
            <person name="Pangilinan J."/>
            <person name="Patwardhan R.P."/>
            <person name="Pitluck S."/>
            <person name="Pritham E.J."/>
            <person name="Rechtsteiner A."/>
            <person name="Rho M."/>
            <person name="Rogozin I.B."/>
            <person name="Sakarya O."/>
            <person name="Salamov A."/>
            <person name="Schaack S."/>
            <person name="Shapiro H."/>
            <person name="Shiga Y."/>
            <person name="Skalitzky C."/>
            <person name="Smith Z."/>
            <person name="Souvorov A."/>
            <person name="Sung W."/>
            <person name="Tang Z."/>
            <person name="Tsuchiya D."/>
            <person name="Tu H."/>
            <person name="Vos H."/>
            <person name="Wang M."/>
            <person name="Wolf Y.I."/>
            <person name="Yamagata H."/>
            <person name="Yamada T."/>
            <person name="Ye Y."/>
            <person name="Shaw J.R."/>
            <person name="Andrews J."/>
            <person name="Crease T.J."/>
            <person name="Tang H."/>
            <person name="Lucas S.M."/>
            <person name="Robertson H.M."/>
            <person name="Bork P."/>
            <person name="Koonin E.V."/>
            <person name="Zdobnov E.M."/>
            <person name="Grigoriev I.V."/>
            <person name="Lynch M."/>
            <person name="Boore J.L."/>
        </authorList>
    </citation>
    <scope>NUCLEOTIDE SEQUENCE [LARGE SCALE GENOMIC DNA]</scope>
</reference>
<protein>
    <submittedName>
        <fullName evidence="2">Uncharacterized protein</fullName>
    </submittedName>
</protein>
<accession>E9I7N9</accession>
<proteinExistence type="predicted"/>
<keyword evidence="3" id="KW-1185">Reference proteome</keyword>
<feature type="non-terminal residue" evidence="2">
    <location>
        <position position="293"/>
    </location>
</feature>
<dbReference type="AlphaFoldDB" id="E9I7N9"/>
<evidence type="ECO:0000313" key="2">
    <source>
        <dbReference type="EMBL" id="EFX59991.1"/>
    </source>
</evidence>
<evidence type="ECO:0000256" key="1">
    <source>
        <dbReference type="SAM" id="MobiDB-lite"/>
    </source>
</evidence>
<dbReference type="InParanoid" id="E9I7N9"/>
<name>E9I7N9_DAPPU</name>
<dbReference type="HOGENOM" id="CLU_951787_0_0_1"/>
<dbReference type="Proteomes" id="UP000000305">
    <property type="component" value="Unassembled WGS sequence"/>
</dbReference>
<organism evidence="2 3">
    <name type="scientific">Daphnia pulex</name>
    <name type="common">Water flea</name>
    <dbReference type="NCBI Taxonomy" id="6669"/>
    <lineage>
        <taxon>Eukaryota</taxon>
        <taxon>Metazoa</taxon>
        <taxon>Ecdysozoa</taxon>
        <taxon>Arthropoda</taxon>
        <taxon>Crustacea</taxon>
        <taxon>Branchiopoda</taxon>
        <taxon>Diplostraca</taxon>
        <taxon>Cladocera</taxon>
        <taxon>Anomopoda</taxon>
        <taxon>Daphniidae</taxon>
        <taxon>Daphnia</taxon>
    </lineage>
</organism>
<evidence type="ECO:0000313" key="3">
    <source>
        <dbReference type="Proteomes" id="UP000000305"/>
    </source>
</evidence>
<dbReference type="EMBL" id="GL737390">
    <property type="protein sequence ID" value="EFX59991.1"/>
    <property type="molecule type" value="Genomic_DNA"/>
</dbReference>
<gene>
    <name evidence="2" type="ORF">DAPPUDRAFT_125969</name>
</gene>
<sequence>MPAGGLSMVRRHPSGWKSNRSTTPMRVAAVVCVIMALTTADEKITPAYYYREQYPDYAKEVHGDLNRFCRLHHKNFTANGTVATPKHGGRPSNVPHAVAFHASTIFKAGKVVKAYPSADSKRKVDVHVWWTSIEVACQENDTLRQLCTDYNITPKRLLKYMKWADPDLVRRRIDVKLDLTKIQKARRKAAAAALWQKYQSDPDMLQRIYFIDECKFWMSDLAGGSVKVYCDAHDENVHAVLPCKWMRKGKDAEAVKLHFVCAVNAVHGPVYCKFVTGTTDNKDHAGNLNVPYM</sequence>